<accession>A0A532V610</accession>
<dbReference type="PANTHER" id="PTHR30303">
    <property type="entry name" value="HYDROGENASE ISOENZYMES FORMATION PROTEIN HYPE"/>
    <property type="match status" value="1"/>
</dbReference>
<evidence type="ECO:0000313" key="3">
    <source>
        <dbReference type="Proteomes" id="UP000317778"/>
    </source>
</evidence>
<sequence length="257" mass="27594">MNEEAKFPAIGKVSPEFFNTVIYPALGAKRPEVLVGPHHGVDISIVRTAPGKVMAVTTDPIYIVPPYGWEEAAWFAWHILASDVTTSALPAAYAVFDFNMPMSITEEQFAKIWKVFDRESEKYGVAIIGGHTARYTGTDYPMVGGATFIAVGDEDAYITPQMARPGDILCMTKSAAVEAVGIFSRLFNEKIKEGLGEEVAKKGWEIFNLMSTVDDSLAAARFGVREAGVAAMHDATECGGIGAACEGSEAGRGGREC</sequence>
<dbReference type="Gene3D" id="3.30.1330.10">
    <property type="entry name" value="PurM-like, N-terminal domain"/>
    <property type="match status" value="1"/>
</dbReference>
<comment type="caution">
    <text evidence="2">The sequence shown here is derived from an EMBL/GenBank/DDBJ whole genome shotgun (WGS) entry which is preliminary data.</text>
</comment>
<protein>
    <submittedName>
        <fullName evidence="2">AIR synthase</fullName>
    </submittedName>
</protein>
<dbReference type="InterPro" id="IPR016188">
    <property type="entry name" value="PurM-like_N"/>
</dbReference>
<dbReference type="InterPro" id="IPR036676">
    <property type="entry name" value="PurM-like_C_sf"/>
</dbReference>
<evidence type="ECO:0000259" key="1">
    <source>
        <dbReference type="Pfam" id="PF00586"/>
    </source>
</evidence>
<dbReference type="SUPFAM" id="SSF56042">
    <property type="entry name" value="PurM C-terminal domain-like"/>
    <property type="match status" value="1"/>
</dbReference>
<gene>
    <name evidence="2" type="ORF">CEE36_06935</name>
</gene>
<proteinExistence type="predicted"/>
<dbReference type="EMBL" id="NJBO01000010">
    <property type="protein sequence ID" value="TKJ42630.1"/>
    <property type="molecule type" value="Genomic_DNA"/>
</dbReference>
<evidence type="ECO:0000313" key="2">
    <source>
        <dbReference type="EMBL" id="TKJ42630.1"/>
    </source>
</evidence>
<dbReference type="InterPro" id="IPR036921">
    <property type="entry name" value="PurM-like_N_sf"/>
</dbReference>
<dbReference type="GO" id="GO:0051604">
    <property type="term" value="P:protein maturation"/>
    <property type="evidence" value="ECO:0007669"/>
    <property type="project" value="TreeGrafter"/>
</dbReference>
<dbReference type="Proteomes" id="UP000317778">
    <property type="component" value="Unassembled WGS sequence"/>
</dbReference>
<dbReference type="InterPro" id="IPR011854">
    <property type="entry name" value="HypE"/>
</dbReference>
<organism evidence="2 3">
    <name type="scientific">candidate division TA06 bacterium B3_TA06</name>
    <dbReference type="NCBI Taxonomy" id="2012487"/>
    <lineage>
        <taxon>Bacteria</taxon>
        <taxon>Bacteria division TA06</taxon>
    </lineage>
</organism>
<dbReference type="Pfam" id="PF00586">
    <property type="entry name" value="AIRS"/>
    <property type="match status" value="1"/>
</dbReference>
<feature type="domain" description="PurM-like N-terminal" evidence="1">
    <location>
        <begin position="42"/>
        <end position="146"/>
    </location>
</feature>
<dbReference type="AlphaFoldDB" id="A0A532V610"/>
<dbReference type="Gene3D" id="3.90.650.10">
    <property type="entry name" value="PurM-like C-terminal domain"/>
    <property type="match status" value="1"/>
</dbReference>
<name>A0A532V610_UNCT6</name>
<reference evidence="2 3" key="1">
    <citation type="submission" date="2017-06" db="EMBL/GenBank/DDBJ databases">
        <title>Novel microbial phyla capable of carbon fixation and sulfur reduction in deep-sea sediments.</title>
        <authorList>
            <person name="Huang J."/>
            <person name="Baker B."/>
            <person name="Wang Y."/>
        </authorList>
    </citation>
    <scope>NUCLEOTIDE SEQUENCE [LARGE SCALE GENOMIC DNA]</scope>
    <source>
        <strain evidence="2">B3_TA06</strain>
    </source>
</reference>
<dbReference type="PANTHER" id="PTHR30303:SF4">
    <property type="entry name" value="HYDROGENASE EXPRESSION_FORMATION PROTEIN HYPE"/>
    <property type="match status" value="1"/>
</dbReference>
<dbReference type="SUPFAM" id="SSF55326">
    <property type="entry name" value="PurM N-terminal domain-like"/>
    <property type="match status" value="1"/>
</dbReference>